<proteinExistence type="predicted"/>
<feature type="domain" description="Hemerythrin-like" evidence="1">
    <location>
        <begin position="9"/>
        <end position="138"/>
    </location>
</feature>
<organism evidence="2 3">
    <name type="scientific">Actinoallomurus oryzae</name>
    <dbReference type="NCBI Taxonomy" id="502180"/>
    <lineage>
        <taxon>Bacteria</taxon>
        <taxon>Bacillati</taxon>
        <taxon>Actinomycetota</taxon>
        <taxon>Actinomycetes</taxon>
        <taxon>Streptosporangiales</taxon>
        <taxon>Thermomonosporaceae</taxon>
        <taxon>Actinoallomurus</taxon>
    </lineage>
</organism>
<dbReference type="EMBL" id="BAABHF010000038">
    <property type="protein sequence ID" value="GAA4506150.1"/>
    <property type="molecule type" value="Genomic_DNA"/>
</dbReference>
<evidence type="ECO:0000313" key="3">
    <source>
        <dbReference type="Proteomes" id="UP001500503"/>
    </source>
</evidence>
<dbReference type="Pfam" id="PF01814">
    <property type="entry name" value="Hemerythrin"/>
    <property type="match status" value="1"/>
</dbReference>
<keyword evidence="3" id="KW-1185">Reference proteome</keyword>
<comment type="caution">
    <text evidence="2">The sequence shown here is derived from an EMBL/GenBank/DDBJ whole genome shotgun (WGS) entry which is preliminary data.</text>
</comment>
<dbReference type="Proteomes" id="UP001500503">
    <property type="component" value="Unassembled WGS sequence"/>
</dbReference>
<dbReference type="Gene3D" id="1.20.120.520">
    <property type="entry name" value="nmb1532 protein domain like"/>
    <property type="match status" value="1"/>
</dbReference>
<dbReference type="RefSeq" id="WP_345469985.1">
    <property type="nucleotide sequence ID" value="NZ_BAABHF010000038.1"/>
</dbReference>
<evidence type="ECO:0000313" key="2">
    <source>
        <dbReference type="EMBL" id="GAA4506150.1"/>
    </source>
</evidence>
<evidence type="ECO:0000259" key="1">
    <source>
        <dbReference type="Pfam" id="PF01814"/>
    </source>
</evidence>
<sequence length="196" mass="21633">MSDRLDMTVMYAVHDALRRELEHLARVTVRVGEDPRTVLRTAVGWELFTESLRVHDTTEDDALWPVLRETLADRPDDLALLEAMEAEHAAVDEVIAAIDASLTDPDAGLDRLGDLVDSLVTGLTGHLKHEEDRALPLIQAVVTPQQWAYFGQVHGRRIGSDAPRLLPWLLEGATEQVTATVLAPLSESARAAYTAR</sequence>
<gene>
    <name evidence="2" type="ORF">GCM10023191_062900</name>
</gene>
<name>A0ABP8QM18_9ACTN</name>
<protein>
    <recommendedName>
        <fullName evidence="1">Hemerythrin-like domain-containing protein</fullName>
    </recommendedName>
</protein>
<dbReference type="InterPro" id="IPR012312">
    <property type="entry name" value="Hemerythrin-like"/>
</dbReference>
<dbReference type="CDD" id="cd12108">
    <property type="entry name" value="Hr-like"/>
    <property type="match status" value="1"/>
</dbReference>
<accession>A0ABP8QM18</accession>
<reference evidence="3" key="1">
    <citation type="journal article" date="2019" name="Int. J. Syst. Evol. Microbiol.">
        <title>The Global Catalogue of Microorganisms (GCM) 10K type strain sequencing project: providing services to taxonomists for standard genome sequencing and annotation.</title>
        <authorList>
            <consortium name="The Broad Institute Genomics Platform"/>
            <consortium name="The Broad Institute Genome Sequencing Center for Infectious Disease"/>
            <person name="Wu L."/>
            <person name="Ma J."/>
        </authorList>
    </citation>
    <scope>NUCLEOTIDE SEQUENCE [LARGE SCALE GENOMIC DNA]</scope>
    <source>
        <strain evidence="3">JCM 17933</strain>
    </source>
</reference>